<comment type="caution">
    <text evidence="3">The sequence shown here is derived from an EMBL/GenBank/DDBJ whole genome shotgun (WGS) entry which is preliminary data.</text>
</comment>
<sequence length="326" mass="38086">MTNLKLDRVLELFLRGLRGENLSAKKLADEYHVSSRSITRDISSLEDFLADHRDLLGNAYLEYSHSDHTYQLVLDEFLTNKELLAMIKCLIGTRAFSKEELLKIIGKLKKYTTVNDRAKFNKIVNNEIYCYKEIHFDCQSVIDLIYDLTEYINTCRKITITYNKMSRETVKRKICPLAIMFSEYYFYLIASIDGDEENVPRYFRIDRIIGIVCHRENFSRTLDFNEGELRNLSQFMWPGKRQKVVFEFTGPSYQAILDKLHTAKILSIHNGVYTIEADVYGDGIKMYLLSQGSWVKVISPQSFVEEMKDEIRKMNNLYEKGGEENG</sequence>
<organism evidence="3 4">
    <name type="scientific">Longibaculum muris</name>
    <dbReference type="NCBI Taxonomy" id="1796628"/>
    <lineage>
        <taxon>Bacteria</taxon>
        <taxon>Bacillati</taxon>
        <taxon>Bacillota</taxon>
        <taxon>Erysipelotrichia</taxon>
        <taxon>Erysipelotrichales</taxon>
        <taxon>Coprobacillaceae</taxon>
        <taxon>Longibaculum</taxon>
    </lineage>
</organism>
<dbReference type="InterPro" id="IPR026881">
    <property type="entry name" value="WYL_dom"/>
</dbReference>
<dbReference type="GeneID" id="98913962"/>
<feature type="domain" description="WYL" evidence="2">
    <location>
        <begin position="147"/>
        <end position="209"/>
    </location>
</feature>
<evidence type="ECO:0000313" key="3">
    <source>
        <dbReference type="EMBL" id="TCW02833.1"/>
    </source>
</evidence>
<dbReference type="EMBL" id="SMCQ01000001">
    <property type="protein sequence ID" value="TCW02833.1"/>
    <property type="molecule type" value="Genomic_DNA"/>
</dbReference>
<dbReference type="PANTHER" id="PTHR34580:SF1">
    <property type="entry name" value="PROTEIN PAFC"/>
    <property type="match status" value="1"/>
</dbReference>
<gene>
    <name evidence="3" type="ORF">EDD60_101137</name>
</gene>
<feature type="domain" description="Helix-turn-helix type 11" evidence="1">
    <location>
        <begin position="14"/>
        <end position="49"/>
    </location>
</feature>
<dbReference type="RefSeq" id="WP_066447384.1">
    <property type="nucleotide sequence ID" value="NZ_JANKBF010000002.1"/>
</dbReference>
<dbReference type="PROSITE" id="PS52050">
    <property type="entry name" value="WYL"/>
    <property type="match status" value="1"/>
</dbReference>
<dbReference type="Proteomes" id="UP000295515">
    <property type="component" value="Unassembled WGS sequence"/>
</dbReference>
<dbReference type="Pfam" id="PF13280">
    <property type="entry name" value="WYL"/>
    <property type="match status" value="1"/>
</dbReference>
<dbReference type="GO" id="GO:0003677">
    <property type="term" value="F:DNA binding"/>
    <property type="evidence" value="ECO:0007669"/>
    <property type="project" value="UniProtKB-KW"/>
</dbReference>
<accession>A0A4R3Z886</accession>
<keyword evidence="4" id="KW-1185">Reference proteome</keyword>
<dbReference type="InterPro" id="IPR036388">
    <property type="entry name" value="WH-like_DNA-bd_sf"/>
</dbReference>
<dbReference type="Gene3D" id="1.10.10.10">
    <property type="entry name" value="Winged helix-like DNA-binding domain superfamily/Winged helix DNA-binding domain"/>
    <property type="match status" value="1"/>
</dbReference>
<evidence type="ECO:0000259" key="2">
    <source>
        <dbReference type="Pfam" id="PF13280"/>
    </source>
</evidence>
<evidence type="ECO:0000259" key="1">
    <source>
        <dbReference type="Pfam" id="PF08279"/>
    </source>
</evidence>
<keyword evidence="3" id="KW-0238">DNA-binding</keyword>
<dbReference type="PANTHER" id="PTHR34580">
    <property type="match status" value="1"/>
</dbReference>
<evidence type="ECO:0000313" key="4">
    <source>
        <dbReference type="Proteomes" id="UP000295515"/>
    </source>
</evidence>
<dbReference type="AlphaFoldDB" id="A0A4R3Z886"/>
<name>A0A4R3Z886_9FIRM</name>
<protein>
    <submittedName>
        <fullName evidence="3">Putative DNA-binding transcriptional regulator YafY</fullName>
    </submittedName>
</protein>
<proteinExistence type="predicted"/>
<dbReference type="InterPro" id="IPR051534">
    <property type="entry name" value="CBASS_pafABC_assoc_protein"/>
</dbReference>
<dbReference type="InterPro" id="IPR013196">
    <property type="entry name" value="HTH_11"/>
</dbReference>
<dbReference type="Pfam" id="PF08279">
    <property type="entry name" value="HTH_11"/>
    <property type="match status" value="1"/>
</dbReference>
<reference evidence="3 4" key="1">
    <citation type="submission" date="2019-03" db="EMBL/GenBank/DDBJ databases">
        <title>Genomic Encyclopedia of Type Strains, Phase IV (KMG-IV): sequencing the most valuable type-strain genomes for metagenomic binning, comparative biology and taxonomic classification.</title>
        <authorList>
            <person name="Goeker M."/>
        </authorList>
    </citation>
    <scope>NUCLEOTIDE SEQUENCE [LARGE SCALE GENOMIC DNA]</scope>
    <source>
        <strain evidence="3 4">DSM 29487</strain>
    </source>
</reference>